<name>A0ABX7I1S4_9BACT</name>
<dbReference type="InterPro" id="IPR005467">
    <property type="entry name" value="His_kinase_dom"/>
</dbReference>
<evidence type="ECO:0000313" key="12">
    <source>
        <dbReference type="Proteomes" id="UP000612680"/>
    </source>
</evidence>
<dbReference type="Pfam" id="PF08448">
    <property type="entry name" value="PAS_4"/>
    <property type="match status" value="2"/>
</dbReference>
<proteinExistence type="predicted"/>
<dbReference type="SMART" id="SM00387">
    <property type="entry name" value="HATPase_c"/>
    <property type="match status" value="1"/>
</dbReference>
<dbReference type="EMBL" id="CP056775">
    <property type="protein sequence ID" value="QRR00032.1"/>
    <property type="molecule type" value="Genomic_DNA"/>
</dbReference>
<evidence type="ECO:0000256" key="1">
    <source>
        <dbReference type="ARBA" id="ARBA00000085"/>
    </source>
</evidence>
<dbReference type="InterPro" id="IPR013656">
    <property type="entry name" value="PAS_4"/>
</dbReference>
<evidence type="ECO:0000256" key="5">
    <source>
        <dbReference type="ARBA" id="ARBA00022777"/>
    </source>
</evidence>
<dbReference type="Pfam" id="PF00512">
    <property type="entry name" value="HisKA"/>
    <property type="match status" value="1"/>
</dbReference>
<organism evidence="11 12">
    <name type="scientific">Dyadobacter sandarakinus</name>
    <dbReference type="NCBI Taxonomy" id="2747268"/>
    <lineage>
        <taxon>Bacteria</taxon>
        <taxon>Pseudomonadati</taxon>
        <taxon>Bacteroidota</taxon>
        <taxon>Cytophagia</taxon>
        <taxon>Cytophagales</taxon>
        <taxon>Spirosomataceae</taxon>
        <taxon>Dyadobacter</taxon>
    </lineage>
</organism>
<dbReference type="InterPro" id="IPR013655">
    <property type="entry name" value="PAS_fold_3"/>
</dbReference>
<dbReference type="InterPro" id="IPR036890">
    <property type="entry name" value="HATPase_C_sf"/>
</dbReference>
<evidence type="ECO:0000256" key="6">
    <source>
        <dbReference type="PROSITE-ProRule" id="PRU00169"/>
    </source>
</evidence>
<dbReference type="PROSITE" id="PS50113">
    <property type="entry name" value="PAC"/>
    <property type="match status" value="3"/>
</dbReference>
<evidence type="ECO:0000259" key="7">
    <source>
        <dbReference type="PROSITE" id="PS50109"/>
    </source>
</evidence>
<dbReference type="Pfam" id="PF02518">
    <property type="entry name" value="HATPase_c"/>
    <property type="match status" value="1"/>
</dbReference>
<dbReference type="CDD" id="cd00082">
    <property type="entry name" value="HisKA"/>
    <property type="match status" value="1"/>
</dbReference>
<dbReference type="Gene3D" id="3.30.565.10">
    <property type="entry name" value="Histidine kinase-like ATPase, C-terminal domain"/>
    <property type="match status" value="1"/>
</dbReference>
<evidence type="ECO:0000256" key="3">
    <source>
        <dbReference type="ARBA" id="ARBA00022553"/>
    </source>
</evidence>
<reference evidence="11 12" key="1">
    <citation type="submission" date="2020-06" db="EMBL/GenBank/DDBJ databases">
        <title>Dyadobacter sandarakinus sp. nov., isolated from the soil of the Arctic Yellow River Station.</title>
        <authorList>
            <person name="Zhang Y."/>
            <person name="Peng F."/>
        </authorList>
    </citation>
    <scope>NUCLEOTIDE SEQUENCE [LARGE SCALE GENOMIC DNA]</scope>
    <source>
        <strain evidence="11 12">Q3-56</strain>
    </source>
</reference>
<dbReference type="PANTHER" id="PTHR43304">
    <property type="entry name" value="PHYTOCHROME-LIKE PROTEIN CPH1"/>
    <property type="match status" value="1"/>
</dbReference>
<dbReference type="InterPro" id="IPR035965">
    <property type="entry name" value="PAS-like_dom_sf"/>
</dbReference>
<dbReference type="SUPFAM" id="SSF55785">
    <property type="entry name" value="PYP-like sensor domain (PAS domain)"/>
    <property type="match status" value="4"/>
</dbReference>
<dbReference type="SUPFAM" id="SSF52172">
    <property type="entry name" value="CheY-like"/>
    <property type="match status" value="1"/>
</dbReference>
<dbReference type="PROSITE" id="PS50109">
    <property type="entry name" value="HIS_KIN"/>
    <property type="match status" value="1"/>
</dbReference>
<evidence type="ECO:0000256" key="4">
    <source>
        <dbReference type="ARBA" id="ARBA00022679"/>
    </source>
</evidence>
<dbReference type="Gene3D" id="1.10.287.130">
    <property type="match status" value="1"/>
</dbReference>
<dbReference type="InterPro" id="IPR003661">
    <property type="entry name" value="HisK_dim/P_dom"/>
</dbReference>
<dbReference type="InterPro" id="IPR000700">
    <property type="entry name" value="PAS-assoc_C"/>
</dbReference>
<dbReference type="CDD" id="cd00130">
    <property type="entry name" value="PAS"/>
    <property type="match status" value="3"/>
</dbReference>
<comment type="caution">
    <text evidence="6">Lacks conserved residue(s) required for the propagation of feature annotation.</text>
</comment>
<dbReference type="PANTHER" id="PTHR43304:SF1">
    <property type="entry name" value="PAC DOMAIN-CONTAINING PROTEIN"/>
    <property type="match status" value="1"/>
</dbReference>
<dbReference type="RefSeq" id="WP_204660793.1">
    <property type="nucleotide sequence ID" value="NZ_CP056775.1"/>
</dbReference>
<dbReference type="Proteomes" id="UP000612680">
    <property type="component" value="Chromosome"/>
</dbReference>
<dbReference type="EC" id="2.7.13.3" evidence="2"/>
<evidence type="ECO:0000259" key="8">
    <source>
        <dbReference type="PROSITE" id="PS50110"/>
    </source>
</evidence>
<evidence type="ECO:0000313" key="11">
    <source>
        <dbReference type="EMBL" id="QRR00032.1"/>
    </source>
</evidence>
<dbReference type="PROSITE" id="PS50110">
    <property type="entry name" value="RESPONSE_REGULATORY"/>
    <property type="match status" value="1"/>
</dbReference>
<sequence length="894" mass="102397">MMDRSIRIVHLVDSTDGAVTVKQALDKGKLATEIKVAGNRQQFMEALTDFSADIILSEYALPDIHCAQAVNLLKQKQIDIPFIIVSSAISDDMAEELLLMGADDYMIMHQAGRLAFAILRCLDKYEIKREQQRLLQQLKIHGIVDNIQDVTGKINADEQRQYKQRRLSQAQAIAHLGSWELDLSTDISIWSEETCRICGLSEKDTIQSSASWLSFVHPEDLERVINTNKDALYSAQAADYFHRIIRKDGQIRHLHVQTQSELNNQGQPARLYGIIHDVTEIENSQQALRNSESNLQAIFENTSEGFILTDDKAIVRYFNSKSRYFFELNTGKEIAIGSNLLDAVSEQKRPEFEAAITKVLAGDVWQYEHAYQHSNGEKKWFNITVNPVYENHLITGFSLVMRDITDHRLAQDMLQRSEANLNAIMNNTDALIYSLDTDFKYIICNHAHKTMMKERYGIDVQPGYDIRESLSKFDPGAVQQWRQINNRALNGEVLKFENEVSFDGTRSYLKYAIHPIRENDAVTGIACFVNDITKEKQADEKVLKALEEKYVILESIGDGFYALDKNWIVTYWNKKAEILLNCPKEAILGQSLWDVFADVIDTELYHAYHRAVKQNTIQHFELYYERDNSWFEVTAYPSASGLSVYFRDITKRKESETRLNELNQNLTDFTNELIKSNKGLEQFSYIVSHNLRAPLANIIGLAGLITQEGYTDQVKEELLNGILVNVNRLDDVITDLNTILQVKKEVSEKRELVNLQELVDEIRLSIRETIENEQVTILTDFSTAPELFTLRSYLHSIFFNLIINSIKFRQPDQMPVIQIKSNLDRGKVSVSFLDNGLGIDLLKKGDQLFGLYKRFHHHVEGKGMGLFMTKTQVEMLGGRITVDSKVNQGTEFKI</sequence>
<dbReference type="SMART" id="SM00091">
    <property type="entry name" value="PAS"/>
    <property type="match status" value="4"/>
</dbReference>
<feature type="domain" description="PAC" evidence="10">
    <location>
        <begin position="487"/>
        <end position="544"/>
    </location>
</feature>
<keyword evidence="5" id="KW-0418">Kinase</keyword>
<dbReference type="Pfam" id="PF08447">
    <property type="entry name" value="PAS_3"/>
    <property type="match status" value="1"/>
</dbReference>
<feature type="domain" description="PAC" evidence="10">
    <location>
        <begin position="238"/>
        <end position="290"/>
    </location>
</feature>
<evidence type="ECO:0000256" key="2">
    <source>
        <dbReference type="ARBA" id="ARBA00012438"/>
    </source>
</evidence>
<dbReference type="Gene3D" id="3.30.450.20">
    <property type="entry name" value="PAS domain"/>
    <property type="match status" value="4"/>
</dbReference>
<feature type="domain" description="Response regulatory" evidence="8">
    <location>
        <begin position="7"/>
        <end position="123"/>
    </location>
</feature>
<keyword evidence="3" id="KW-0597">Phosphoprotein</keyword>
<dbReference type="CDD" id="cd00156">
    <property type="entry name" value="REC"/>
    <property type="match status" value="1"/>
</dbReference>
<comment type="catalytic activity">
    <reaction evidence="1">
        <text>ATP + protein L-histidine = ADP + protein N-phospho-L-histidine.</text>
        <dbReference type="EC" id="2.7.13.3"/>
    </reaction>
</comment>
<dbReference type="SUPFAM" id="SSF47384">
    <property type="entry name" value="Homodimeric domain of signal transducing histidine kinase"/>
    <property type="match status" value="1"/>
</dbReference>
<dbReference type="InterPro" id="IPR011006">
    <property type="entry name" value="CheY-like_superfamily"/>
</dbReference>
<dbReference type="InterPro" id="IPR036097">
    <property type="entry name" value="HisK_dim/P_sf"/>
</dbReference>
<gene>
    <name evidence="11" type="ORF">HWI92_03420</name>
</gene>
<dbReference type="Gene3D" id="2.10.70.100">
    <property type="match status" value="1"/>
</dbReference>
<dbReference type="SMART" id="SM00086">
    <property type="entry name" value="PAC"/>
    <property type="match status" value="3"/>
</dbReference>
<feature type="domain" description="PAS" evidence="9">
    <location>
        <begin position="163"/>
        <end position="235"/>
    </location>
</feature>
<dbReference type="InterPro" id="IPR001789">
    <property type="entry name" value="Sig_transdc_resp-reg_receiver"/>
</dbReference>
<dbReference type="SUPFAM" id="SSF55874">
    <property type="entry name" value="ATPase domain of HSP90 chaperone/DNA topoisomerase II/histidine kinase"/>
    <property type="match status" value="1"/>
</dbReference>
<dbReference type="PRINTS" id="PR00344">
    <property type="entry name" value="BCTRLSENSOR"/>
</dbReference>
<evidence type="ECO:0000259" key="9">
    <source>
        <dbReference type="PROSITE" id="PS50112"/>
    </source>
</evidence>
<dbReference type="Pfam" id="PF00072">
    <property type="entry name" value="Response_reg"/>
    <property type="match status" value="1"/>
</dbReference>
<feature type="domain" description="Histidine kinase" evidence="7">
    <location>
        <begin position="686"/>
        <end position="894"/>
    </location>
</feature>
<keyword evidence="12" id="KW-1185">Reference proteome</keyword>
<dbReference type="PROSITE" id="PS50112">
    <property type="entry name" value="PAS"/>
    <property type="match status" value="2"/>
</dbReference>
<accession>A0ABX7I1S4</accession>
<feature type="domain" description="PAC" evidence="10">
    <location>
        <begin position="365"/>
        <end position="416"/>
    </location>
</feature>
<dbReference type="InterPro" id="IPR001610">
    <property type="entry name" value="PAC"/>
</dbReference>
<dbReference type="InterPro" id="IPR003594">
    <property type="entry name" value="HATPase_dom"/>
</dbReference>
<dbReference type="InterPro" id="IPR004358">
    <property type="entry name" value="Sig_transdc_His_kin-like_C"/>
</dbReference>
<dbReference type="SMART" id="SM00388">
    <property type="entry name" value="HisKA"/>
    <property type="match status" value="1"/>
</dbReference>
<feature type="domain" description="PAS" evidence="9">
    <location>
        <begin position="552"/>
        <end position="615"/>
    </location>
</feature>
<dbReference type="InterPro" id="IPR052162">
    <property type="entry name" value="Sensor_kinase/Photoreceptor"/>
</dbReference>
<protein>
    <recommendedName>
        <fullName evidence="2">histidine kinase</fullName>
        <ecNumber evidence="2">2.7.13.3</ecNumber>
    </recommendedName>
</protein>
<dbReference type="NCBIfam" id="TIGR00229">
    <property type="entry name" value="sensory_box"/>
    <property type="match status" value="3"/>
</dbReference>
<dbReference type="Gene3D" id="3.40.50.2300">
    <property type="match status" value="1"/>
</dbReference>
<keyword evidence="4" id="KW-0808">Transferase</keyword>
<evidence type="ECO:0000259" key="10">
    <source>
        <dbReference type="PROSITE" id="PS50113"/>
    </source>
</evidence>
<dbReference type="InterPro" id="IPR000014">
    <property type="entry name" value="PAS"/>
</dbReference>